<sequence>MHTPLYLLAAFAVDAVVASSLPLETRQSLGCNLKQLKALQSSLQDPLLFCMWWCGNKSNQTPFTSLSKAQVDSTCRCIIATPTLGVSLMASVQISNPQVQGLPELQNSIAAPLPFCKVWSKISKKDASPFRSLSSIALSRVCTAILENPKLVAPKASGPSSSALVTSTKSSSSSKVTTQTTTSSTATTTTTTTTTEDTTTSTSPTTTPNTSPISAAQQCHRSAFDRFLTGWGTWTNSRVSTSFPLPLLDFHLSTSNVNLAALQNCFSYLCCR</sequence>
<organism evidence="3 4">
    <name type="scientific">Elsinoe batatas</name>
    <dbReference type="NCBI Taxonomy" id="2601811"/>
    <lineage>
        <taxon>Eukaryota</taxon>
        <taxon>Fungi</taxon>
        <taxon>Dikarya</taxon>
        <taxon>Ascomycota</taxon>
        <taxon>Pezizomycotina</taxon>
        <taxon>Dothideomycetes</taxon>
        <taxon>Dothideomycetidae</taxon>
        <taxon>Myriangiales</taxon>
        <taxon>Elsinoaceae</taxon>
        <taxon>Elsinoe</taxon>
    </lineage>
</organism>
<comment type="caution">
    <text evidence="3">The sequence shown here is derived from an EMBL/GenBank/DDBJ whole genome shotgun (WGS) entry which is preliminary data.</text>
</comment>
<feature type="chain" id="PRO_5035455871" evidence="2">
    <location>
        <begin position="19"/>
        <end position="272"/>
    </location>
</feature>
<feature type="compositionally biased region" description="Low complexity" evidence="1">
    <location>
        <begin position="160"/>
        <end position="211"/>
    </location>
</feature>
<name>A0A8K0L6D6_9PEZI</name>
<feature type="region of interest" description="Disordered" evidence="1">
    <location>
        <begin position="154"/>
        <end position="215"/>
    </location>
</feature>
<dbReference type="OrthoDB" id="10565243at2759"/>
<feature type="signal peptide" evidence="2">
    <location>
        <begin position="1"/>
        <end position="18"/>
    </location>
</feature>
<keyword evidence="4" id="KW-1185">Reference proteome</keyword>
<protein>
    <submittedName>
        <fullName evidence="3">Uncharacterized protein</fullName>
    </submittedName>
</protein>
<accession>A0A8K0L6D6</accession>
<evidence type="ECO:0000313" key="3">
    <source>
        <dbReference type="EMBL" id="KAG8629690.1"/>
    </source>
</evidence>
<dbReference type="AlphaFoldDB" id="A0A8K0L6D6"/>
<proteinExistence type="predicted"/>
<dbReference type="Proteomes" id="UP000809789">
    <property type="component" value="Unassembled WGS sequence"/>
</dbReference>
<keyword evidence="2" id="KW-0732">Signal</keyword>
<evidence type="ECO:0000256" key="1">
    <source>
        <dbReference type="SAM" id="MobiDB-lite"/>
    </source>
</evidence>
<dbReference type="EMBL" id="JAESVG020000002">
    <property type="protein sequence ID" value="KAG8629690.1"/>
    <property type="molecule type" value="Genomic_DNA"/>
</dbReference>
<reference evidence="3" key="1">
    <citation type="submission" date="2021-07" db="EMBL/GenBank/DDBJ databases">
        <title>Elsinoe batatas strain:CRI-CJ2 Genome sequencing and assembly.</title>
        <authorList>
            <person name="Huang L."/>
        </authorList>
    </citation>
    <scope>NUCLEOTIDE SEQUENCE</scope>
    <source>
        <strain evidence="3">CRI-CJ2</strain>
    </source>
</reference>
<gene>
    <name evidence="3" type="ORF">KVT40_001309</name>
</gene>
<evidence type="ECO:0000256" key="2">
    <source>
        <dbReference type="SAM" id="SignalP"/>
    </source>
</evidence>
<evidence type="ECO:0000313" key="4">
    <source>
        <dbReference type="Proteomes" id="UP000809789"/>
    </source>
</evidence>